<dbReference type="EMBL" id="FWFY01000009">
    <property type="protein sequence ID" value="SLN58804.1"/>
    <property type="molecule type" value="Genomic_DNA"/>
</dbReference>
<dbReference type="Proteomes" id="UP000193495">
    <property type="component" value="Unassembled WGS sequence"/>
</dbReference>
<dbReference type="InterPro" id="IPR009531">
    <property type="entry name" value="DUF1150"/>
</dbReference>
<dbReference type="Proteomes" id="UP000240624">
    <property type="component" value="Unassembled WGS sequence"/>
</dbReference>
<gene>
    <name evidence="1" type="ORF">CLV79_10991</name>
    <name evidence="2" type="ORF">LOS8367_02806</name>
</gene>
<evidence type="ECO:0000313" key="4">
    <source>
        <dbReference type="Proteomes" id="UP000240624"/>
    </source>
</evidence>
<reference evidence="1 4" key="2">
    <citation type="submission" date="2018-03" db="EMBL/GenBank/DDBJ databases">
        <title>Genomic Encyclopedia of Archaeal and Bacterial Type Strains, Phase II (KMG-II): from individual species to whole genera.</title>
        <authorList>
            <person name="Goeker M."/>
        </authorList>
    </citation>
    <scope>NUCLEOTIDE SEQUENCE [LARGE SCALE GENOMIC DNA]</scope>
    <source>
        <strain evidence="1 4">DSM 29956</strain>
    </source>
</reference>
<accession>A0A1X6ZQS5</accession>
<sequence length="78" mass="8853">MNTQFRHHKLSADDESRLVYVKPVSVADLPEEVQEQAEGLEVLFAVHDSDGQQLALVADRKLAFTLARQHDMQPMTLH</sequence>
<evidence type="ECO:0008006" key="5">
    <source>
        <dbReference type="Google" id="ProtNLM"/>
    </source>
</evidence>
<dbReference type="Pfam" id="PF06620">
    <property type="entry name" value="DUF1150"/>
    <property type="match status" value="1"/>
</dbReference>
<dbReference type="AlphaFoldDB" id="A0A1X6ZQS5"/>
<name>A0A1X6ZQS5_9RHOB</name>
<organism evidence="2 3">
    <name type="scientific">Limimaricola soesokkakensis</name>
    <dbReference type="NCBI Taxonomy" id="1343159"/>
    <lineage>
        <taxon>Bacteria</taxon>
        <taxon>Pseudomonadati</taxon>
        <taxon>Pseudomonadota</taxon>
        <taxon>Alphaproteobacteria</taxon>
        <taxon>Rhodobacterales</taxon>
        <taxon>Paracoccaceae</taxon>
        <taxon>Limimaricola</taxon>
    </lineage>
</organism>
<dbReference type="EMBL" id="PYGB01000009">
    <property type="protein sequence ID" value="PSK84118.1"/>
    <property type="molecule type" value="Genomic_DNA"/>
</dbReference>
<dbReference type="RefSeq" id="WP_085897120.1">
    <property type="nucleotide sequence ID" value="NZ_CAXPGX010000186.1"/>
</dbReference>
<evidence type="ECO:0000313" key="3">
    <source>
        <dbReference type="Proteomes" id="UP000193495"/>
    </source>
</evidence>
<reference evidence="2 3" key="1">
    <citation type="submission" date="2017-03" db="EMBL/GenBank/DDBJ databases">
        <authorList>
            <person name="Afonso C.L."/>
            <person name="Miller P.J."/>
            <person name="Scott M.A."/>
            <person name="Spackman E."/>
            <person name="Goraichik I."/>
            <person name="Dimitrov K.M."/>
            <person name="Suarez D.L."/>
            <person name="Swayne D.E."/>
        </authorList>
    </citation>
    <scope>NUCLEOTIDE SEQUENCE [LARGE SCALE GENOMIC DNA]</scope>
    <source>
        <strain evidence="2 3">CECT 8367</strain>
    </source>
</reference>
<evidence type="ECO:0000313" key="1">
    <source>
        <dbReference type="EMBL" id="PSK84118.1"/>
    </source>
</evidence>
<protein>
    <recommendedName>
        <fullName evidence="5">DUF1150 family protein</fullName>
    </recommendedName>
</protein>
<dbReference type="OrthoDB" id="7205167at2"/>
<keyword evidence="4" id="KW-1185">Reference proteome</keyword>
<proteinExistence type="predicted"/>
<evidence type="ECO:0000313" key="2">
    <source>
        <dbReference type="EMBL" id="SLN58804.1"/>
    </source>
</evidence>